<dbReference type="GeneID" id="37845498"/>
<reference evidence="1 2" key="1">
    <citation type="journal article" date="2015" name="Appl. Environ. Microbiol.">
        <title>Targeting Enterococcus faecalis Biofilms with Phage Therapy.</title>
        <authorList>
            <person name="Khalifa L."/>
            <person name="Brosh Y."/>
            <person name="Gelman D."/>
            <person name="Coppenhagen-Glazer S."/>
            <person name="Beyth S."/>
            <person name="Poradosu-Cohen R."/>
            <person name="Que Y.A."/>
            <person name="Beyth N."/>
            <person name="Hazan R."/>
        </authorList>
    </citation>
    <scope>NUCLEOTIDE SEQUENCE [LARGE SCALE GENOMIC DNA]</scope>
</reference>
<name>A0A347UYC7_9CAUD</name>
<dbReference type="EMBL" id="KP339049">
    <property type="protein sequence ID" value="AXY05370.1"/>
    <property type="molecule type" value="Genomic_DNA"/>
</dbReference>
<dbReference type="Proteomes" id="UP000032402">
    <property type="component" value="Segment"/>
</dbReference>
<organism evidence="1 2">
    <name type="scientific">Enterococcus phage EFDG1</name>
    <dbReference type="NCBI Taxonomy" id="1597976"/>
    <lineage>
        <taxon>Viruses</taxon>
        <taxon>Duplodnaviria</taxon>
        <taxon>Heunggongvirae</taxon>
        <taxon>Uroviricota</taxon>
        <taxon>Caudoviricetes</taxon>
        <taxon>Herelleviridae</taxon>
        <taxon>Brockvirinae</taxon>
        <taxon>Schiekvirus</taxon>
        <taxon>Schiekvirus EFDG1</taxon>
    </lineage>
</organism>
<evidence type="ECO:0000313" key="1">
    <source>
        <dbReference type="EMBL" id="AXY05370.1"/>
    </source>
</evidence>
<proteinExistence type="predicted"/>
<evidence type="ECO:0000313" key="2">
    <source>
        <dbReference type="Proteomes" id="UP000032402"/>
    </source>
</evidence>
<sequence length="58" mass="6539">MGIYEVIYGCNYKFNAITIRHDNLVELTGLFTPLYIEGVGQVHVIAVLDITEPEVQDI</sequence>
<accession>A0A347UYC7</accession>
<protein>
    <submittedName>
        <fullName evidence="1">Uncharacterized protein</fullName>
    </submittedName>
</protein>
<dbReference type="RefSeq" id="YP_009513887.1">
    <property type="nucleotide sequence ID" value="NC_029009.1"/>
</dbReference>
<keyword evidence="2" id="KW-1185">Reference proteome</keyword>
<dbReference type="KEGG" id="vg:37845498"/>